<dbReference type="Pfam" id="PF03459">
    <property type="entry name" value="TOBE"/>
    <property type="match status" value="1"/>
</dbReference>
<organism evidence="4 5">
    <name type="scientific">Crystallibacter crystallopoietes</name>
    <dbReference type="NCBI Taxonomy" id="37928"/>
    <lineage>
        <taxon>Bacteria</taxon>
        <taxon>Bacillati</taxon>
        <taxon>Actinomycetota</taxon>
        <taxon>Actinomycetes</taxon>
        <taxon>Micrococcales</taxon>
        <taxon>Micrococcaceae</taxon>
        <taxon>Crystallibacter</taxon>
    </lineage>
</organism>
<dbReference type="GO" id="GO:0015689">
    <property type="term" value="P:molybdate ion transport"/>
    <property type="evidence" value="ECO:0007669"/>
    <property type="project" value="InterPro"/>
</dbReference>
<keyword evidence="1 2" id="KW-0500">Molybdenum</keyword>
<dbReference type="InterPro" id="IPR008995">
    <property type="entry name" value="Mo/tungstate-bd_C_term_dom"/>
</dbReference>
<dbReference type="Pfam" id="PF12728">
    <property type="entry name" value="HTH_17"/>
    <property type="match status" value="1"/>
</dbReference>
<protein>
    <submittedName>
        <fullName evidence="4">Molybdenum-pterin binding domain-containing protein</fullName>
    </submittedName>
</protein>
<dbReference type="InterPro" id="IPR010093">
    <property type="entry name" value="SinI_DNA-bd"/>
</dbReference>
<dbReference type="InterPro" id="IPR005116">
    <property type="entry name" value="Transp-assoc_OB_typ1"/>
</dbReference>
<reference evidence="4 5" key="1">
    <citation type="submission" date="2016-10" db="EMBL/GenBank/DDBJ databases">
        <authorList>
            <person name="de Groot N.N."/>
        </authorList>
    </citation>
    <scope>NUCLEOTIDE SEQUENCE [LARGE SCALE GENOMIC DNA]</scope>
    <source>
        <strain evidence="4 5">DSM 20117</strain>
    </source>
</reference>
<dbReference type="Gene3D" id="2.40.50.100">
    <property type="match status" value="1"/>
</dbReference>
<evidence type="ECO:0000256" key="2">
    <source>
        <dbReference type="PROSITE-ProRule" id="PRU01213"/>
    </source>
</evidence>
<name>A0A1H1H359_9MICC</name>
<dbReference type="InterPro" id="IPR004606">
    <property type="entry name" value="Mop_domain"/>
</dbReference>
<feature type="domain" description="Mop" evidence="3">
    <location>
        <begin position="68"/>
        <end position="133"/>
    </location>
</feature>
<dbReference type="STRING" id="37928.SAMN04489742_4542"/>
<gene>
    <name evidence="4" type="ORF">SAMN04489742_4542</name>
</gene>
<dbReference type="RefSeq" id="WP_418202223.1">
    <property type="nucleotide sequence ID" value="NZ_CP018863.1"/>
</dbReference>
<dbReference type="Proteomes" id="UP000181917">
    <property type="component" value="Unassembled WGS sequence"/>
</dbReference>
<proteinExistence type="predicted"/>
<dbReference type="EMBL" id="FNKH01000002">
    <property type="protein sequence ID" value="SDR19942.1"/>
    <property type="molecule type" value="Genomic_DNA"/>
</dbReference>
<dbReference type="NCBIfam" id="TIGR01764">
    <property type="entry name" value="excise"/>
    <property type="match status" value="1"/>
</dbReference>
<evidence type="ECO:0000259" key="3">
    <source>
        <dbReference type="PROSITE" id="PS51866"/>
    </source>
</evidence>
<evidence type="ECO:0000313" key="5">
    <source>
        <dbReference type="Proteomes" id="UP000181917"/>
    </source>
</evidence>
<dbReference type="AlphaFoldDB" id="A0A1H1H359"/>
<evidence type="ECO:0000256" key="1">
    <source>
        <dbReference type="ARBA" id="ARBA00022505"/>
    </source>
</evidence>
<dbReference type="InterPro" id="IPR041657">
    <property type="entry name" value="HTH_17"/>
</dbReference>
<evidence type="ECO:0000313" key="4">
    <source>
        <dbReference type="EMBL" id="SDR19942.1"/>
    </source>
</evidence>
<dbReference type="Gene3D" id="1.10.1660.10">
    <property type="match status" value="1"/>
</dbReference>
<keyword evidence="5" id="KW-1185">Reference proteome</keyword>
<sequence length="143" mass="14829">MLGFVTQIRVAEAARFLGVSDDTVRRWIDAGTLTGQRDAAGRTVVAGTELAALAKEHAALPPDQSAAGSSARNRFVGLVTSVVMDTVMAQVELQCGPHRVVSLMSAEAVRELGLEPGSVATAVVKATNVIVQTPAALPVKGRP</sequence>
<dbReference type="GO" id="GO:0003677">
    <property type="term" value="F:DNA binding"/>
    <property type="evidence" value="ECO:0007669"/>
    <property type="project" value="InterPro"/>
</dbReference>
<dbReference type="PROSITE" id="PS51866">
    <property type="entry name" value="MOP"/>
    <property type="match status" value="1"/>
</dbReference>
<dbReference type="SUPFAM" id="SSF50331">
    <property type="entry name" value="MOP-like"/>
    <property type="match status" value="1"/>
</dbReference>
<accession>A0A1H1H359</accession>